<evidence type="ECO:0000313" key="3">
    <source>
        <dbReference type="Proteomes" id="UP000554482"/>
    </source>
</evidence>
<feature type="compositionally biased region" description="Basic and acidic residues" evidence="1">
    <location>
        <begin position="262"/>
        <end position="272"/>
    </location>
</feature>
<keyword evidence="3" id="KW-1185">Reference proteome</keyword>
<feature type="region of interest" description="Disordered" evidence="1">
    <location>
        <begin position="249"/>
        <end position="273"/>
    </location>
</feature>
<reference evidence="2 3" key="1">
    <citation type="submission" date="2020-06" db="EMBL/GenBank/DDBJ databases">
        <title>Transcriptomic and genomic resources for Thalictrum thalictroides and T. hernandezii: Facilitating candidate gene discovery in an emerging model plant lineage.</title>
        <authorList>
            <person name="Arias T."/>
            <person name="Riano-Pachon D.M."/>
            <person name="Di Stilio V.S."/>
        </authorList>
    </citation>
    <scope>NUCLEOTIDE SEQUENCE [LARGE SCALE GENOMIC DNA]</scope>
    <source>
        <strain evidence="3">cv. WT478/WT964</strain>
        <tissue evidence="2">Leaves</tissue>
    </source>
</reference>
<dbReference type="PANTHER" id="PTHR31390:SF0">
    <property type="entry name" value="DOMAIN PROTEIN, PUTATIVE (DUF3527)-RELATED"/>
    <property type="match status" value="1"/>
</dbReference>
<evidence type="ECO:0000313" key="2">
    <source>
        <dbReference type="EMBL" id="KAF5183325.1"/>
    </source>
</evidence>
<dbReference type="AlphaFoldDB" id="A0A7J6VGJ1"/>
<proteinExistence type="predicted"/>
<organism evidence="2 3">
    <name type="scientific">Thalictrum thalictroides</name>
    <name type="common">Rue-anemone</name>
    <name type="synonym">Anemone thalictroides</name>
    <dbReference type="NCBI Taxonomy" id="46969"/>
    <lineage>
        <taxon>Eukaryota</taxon>
        <taxon>Viridiplantae</taxon>
        <taxon>Streptophyta</taxon>
        <taxon>Embryophyta</taxon>
        <taxon>Tracheophyta</taxon>
        <taxon>Spermatophyta</taxon>
        <taxon>Magnoliopsida</taxon>
        <taxon>Ranunculales</taxon>
        <taxon>Ranunculaceae</taxon>
        <taxon>Thalictroideae</taxon>
        <taxon>Thalictrum</taxon>
    </lineage>
</organism>
<dbReference type="OrthoDB" id="1939710at2759"/>
<dbReference type="Proteomes" id="UP000554482">
    <property type="component" value="Unassembled WGS sequence"/>
</dbReference>
<sequence>MGLDTELEFDKYCKVVQNPKAGRTSHHRTLKAEVRAQRGKLSSRSYLLRNVDDDFTEISFSRSRSSSCKNMTSVPAGVSGNEVLKRDCMYQHSKEIRKMKKTGSLEERQKIEYSPSSDTSLSFRIFDSSLSDKNYPLLDQKRSPLLSLSEDSNSSPEIGRFHTELGPQDVQELSFRFPSIPILNMDRDMSSDDSLNISMDLKDRKECTSRDIDRGWGEQLRFKCDQTIGPLNDGNSLSERDSFFTLHKSSSGKVGLYSPSRTESDHSKDSPKSRFSPFRRIFYPIMKSKSLRSSPVSRKELCDLPAVGLEKIIRNKTFRKSLLNEFSNTALKTESGPRNVKKDHQSKVVTSSPAHLHGLLTLELKHGVPYFEFSFKDPEDVISAKTWRANNAFSWVYTFHSMTRRRTSNSSGWGTRERHHESSMIGQMQVSCFLLSEMRSNGSFDNSMVTEFVLYDIMQARRTFPTEDKSETTGIMCENLDEGDLPCELNDSCDLVNQRHRAGYASATVDLDSSTHYPWAPADLHPNLEIAAVVIQVPFEKRESLKGKLGDKPGMKEHQNLLDYSAVDHRSDDDLNGINRANIKVVTPAGAHGLPSRKTGGAPSPLLERWRSGGSCDCGGWDMACPLLVFDNCSDQDMNNRRCIKNQQPVELFFQGAKDNMPALTIKSTADGQYSVDFHARLSKLQAFSICVAILHGCEASTAVEQEKNSQGLHCNSLKVLFDEEVNFLIETVADNEKKSMIARA</sequence>
<name>A0A7J6VGJ1_THATH</name>
<dbReference type="InterPro" id="IPR021916">
    <property type="entry name" value="DUF3527"/>
</dbReference>
<dbReference type="PANTHER" id="PTHR31390">
    <property type="entry name" value="EXPRESSED PROTEIN"/>
    <property type="match status" value="1"/>
</dbReference>
<accession>A0A7J6VGJ1</accession>
<protein>
    <submittedName>
        <fullName evidence="2">Putative bromo-adjacent domain protein</fullName>
    </submittedName>
</protein>
<evidence type="ECO:0000256" key="1">
    <source>
        <dbReference type="SAM" id="MobiDB-lite"/>
    </source>
</evidence>
<dbReference type="EMBL" id="JABWDY010033577">
    <property type="protein sequence ID" value="KAF5183325.1"/>
    <property type="molecule type" value="Genomic_DNA"/>
</dbReference>
<dbReference type="Pfam" id="PF12043">
    <property type="entry name" value="DUF3527"/>
    <property type="match status" value="1"/>
</dbReference>
<comment type="caution">
    <text evidence="2">The sequence shown here is derived from an EMBL/GenBank/DDBJ whole genome shotgun (WGS) entry which is preliminary data.</text>
</comment>
<gene>
    <name evidence="2" type="ORF">FRX31_027084</name>
</gene>